<feature type="domain" description="FAS1" evidence="2">
    <location>
        <begin position="32"/>
        <end position="172"/>
    </location>
</feature>
<evidence type="ECO:0000313" key="4">
    <source>
        <dbReference type="Proteomes" id="UP000008808"/>
    </source>
</evidence>
<dbReference type="RefSeq" id="WP_011413298.1">
    <property type="nucleotide sequence ID" value="NC_007722.1"/>
</dbReference>
<dbReference type="PROSITE" id="PS50213">
    <property type="entry name" value="FAS1"/>
    <property type="match status" value="1"/>
</dbReference>
<dbReference type="PANTHER" id="PTHR10900:SF77">
    <property type="entry name" value="FI19380P1"/>
    <property type="match status" value="1"/>
</dbReference>
<dbReference type="Proteomes" id="UP000008808">
    <property type="component" value="Chromosome"/>
</dbReference>
<name>Q2ND19_ERYLH</name>
<gene>
    <name evidence="3" type="ordered locus">ELI_01650</name>
</gene>
<dbReference type="InterPro" id="IPR036378">
    <property type="entry name" value="FAS1_dom_sf"/>
</dbReference>
<keyword evidence="1" id="KW-0732">Signal</keyword>
<evidence type="ECO:0000313" key="3">
    <source>
        <dbReference type="EMBL" id="ABC62422.1"/>
    </source>
</evidence>
<dbReference type="STRING" id="314225.ELI_01650"/>
<dbReference type="Pfam" id="PF02469">
    <property type="entry name" value="Fasciclin"/>
    <property type="match status" value="1"/>
</dbReference>
<evidence type="ECO:0000259" key="2">
    <source>
        <dbReference type="PROSITE" id="PS50213"/>
    </source>
</evidence>
<feature type="chain" id="PRO_5004212989" description="FAS1 domain-containing protein" evidence="1">
    <location>
        <begin position="18"/>
        <end position="182"/>
    </location>
</feature>
<dbReference type="EMBL" id="CP000157">
    <property type="protein sequence ID" value="ABC62422.1"/>
    <property type="molecule type" value="Genomic_DNA"/>
</dbReference>
<dbReference type="InterPro" id="IPR050904">
    <property type="entry name" value="Adhesion/Biosynth-related"/>
</dbReference>
<protein>
    <recommendedName>
        <fullName evidence="2">FAS1 domain-containing protein</fullName>
    </recommendedName>
</protein>
<reference evidence="4" key="1">
    <citation type="journal article" date="2009" name="J. Bacteriol.">
        <title>Complete genome sequence of Erythrobacter litoralis HTCC2594.</title>
        <authorList>
            <person name="Oh H.M."/>
            <person name="Giovannoni S.J."/>
            <person name="Ferriera S."/>
            <person name="Johnson J."/>
            <person name="Cho J.C."/>
        </authorList>
    </citation>
    <scope>NUCLEOTIDE SEQUENCE [LARGE SCALE GENOMIC DNA]</scope>
    <source>
        <strain evidence="4">HTCC2594</strain>
    </source>
</reference>
<dbReference type="OrthoDB" id="7507228at2"/>
<keyword evidence="4" id="KW-1185">Reference proteome</keyword>
<dbReference type="PROSITE" id="PS51257">
    <property type="entry name" value="PROKAR_LIPOPROTEIN"/>
    <property type="match status" value="1"/>
</dbReference>
<dbReference type="KEGG" id="eli:ELI_01650"/>
<organism evidence="3 4">
    <name type="scientific">Erythrobacter litoralis (strain HTCC2594)</name>
    <dbReference type="NCBI Taxonomy" id="314225"/>
    <lineage>
        <taxon>Bacteria</taxon>
        <taxon>Pseudomonadati</taxon>
        <taxon>Pseudomonadota</taxon>
        <taxon>Alphaproteobacteria</taxon>
        <taxon>Sphingomonadales</taxon>
        <taxon>Erythrobacteraceae</taxon>
        <taxon>Erythrobacter/Porphyrobacter group</taxon>
        <taxon>Erythrobacter</taxon>
    </lineage>
</organism>
<dbReference type="PANTHER" id="PTHR10900">
    <property type="entry name" value="PERIOSTIN-RELATED"/>
    <property type="match status" value="1"/>
</dbReference>
<dbReference type="SUPFAM" id="SSF82153">
    <property type="entry name" value="FAS1 domain"/>
    <property type="match status" value="1"/>
</dbReference>
<sequence>MRTITILPALLAATALAACGDADPSGAPEAISDNLSVVLEDTDELSTVRNAMEATGLASLLHGPGTSYTIIAPSDAAFAEITGDEDLEPPVLAALLREHIVPGHLDREAIVSAIESNGGPVRVATVGQGTLEFSHNGDDLLATHSESGLSARMTGAGGQAENGTLLVVDAVLTAPPARDAAA</sequence>
<dbReference type="Gene3D" id="2.30.180.10">
    <property type="entry name" value="FAS1 domain"/>
    <property type="match status" value="1"/>
</dbReference>
<accession>Q2ND19</accession>
<dbReference type="eggNOG" id="COG2335">
    <property type="taxonomic scope" value="Bacteria"/>
</dbReference>
<dbReference type="SMART" id="SM00554">
    <property type="entry name" value="FAS1"/>
    <property type="match status" value="1"/>
</dbReference>
<evidence type="ECO:0000256" key="1">
    <source>
        <dbReference type="SAM" id="SignalP"/>
    </source>
</evidence>
<dbReference type="AlphaFoldDB" id="Q2ND19"/>
<dbReference type="HOGENOM" id="CLU_1479901_0_0_5"/>
<dbReference type="InterPro" id="IPR000782">
    <property type="entry name" value="FAS1_domain"/>
</dbReference>
<feature type="signal peptide" evidence="1">
    <location>
        <begin position="1"/>
        <end position="17"/>
    </location>
</feature>
<proteinExistence type="predicted"/>